<reference evidence="2 3" key="1">
    <citation type="journal article" date="2012" name="Mol. Microbiol.">
        <title>The genetic and structural basis of two distinct terminal side branch residues in stewartan and amylovoran exopolysaccharides and their potential role in host adaptation.</title>
        <authorList>
            <person name="Wang X."/>
            <person name="Yang F."/>
            <person name="von Bodman S.B."/>
        </authorList>
    </citation>
    <scope>NUCLEOTIDE SEQUENCE [LARGE SCALE GENOMIC DNA]</scope>
    <source>
        <strain evidence="2 3">DC283</strain>
    </source>
</reference>
<organism evidence="2 3">
    <name type="scientific">Pantoea stewartii subsp. stewartii DC283</name>
    <dbReference type="NCBI Taxonomy" id="660596"/>
    <lineage>
        <taxon>Bacteria</taxon>
        <taxon>Pseudomonadati</taxon>
        <taxon>Pseudomonadota</taxon>
        <taxon>Gammaproteobacteria</taxon>
        <taxon>Enterobacterales</taxon>
        <taxon>Erwiniaceae</taxon>
        <taxon>Pantoea</taxon>
    </lineage>
</organism>
<gene>
    <name evidence="2" type="ORF">CKS_0390</name>
</gene>
<comment type="caution">
    <text evidence="2">The sequence shown here is derived from an EMBL/GenBank/DDBJ whole genome shotgun (WGS) entry which is preliminary data.</text>
</comment>
<feature type="transmembrane region" description="Helical" evidence="1">
    <location>
        <begin position="6"/>
        <end position="25"/>
    </location>
</feature>
<dbReference type="Proteomes" id="UP000005050">
    <property type="component" value="Unassembled WGS sequence"/>
</dbReference>
<sequence>MKHFLVVWAFLMAVLWLGWVLRMHIRR</sequence>
<dbReference type="AlphaFoldDB" id="H3R9Q8"/>
<protein>
    <submittedName>
        <fullName evidence="2">Uncharacterized protein</fullName>
    </submittedName>
</protein>
<dbReference type="EMBL" id="AHIE01000002">
    <property type="protein sequence ID" value="EHU01921.1"/>
    <property type="molecule type" value="Genomic_DNA"/>
</dbReference>
<accession>H3R9Q8</accession>
<proteinExistence type="predicted"/>
<keyword evidence="1" id="KW-1133">Transmembrane helix</keyword>
<dbReference type="PATRIC" id="fig|660596.6.peg.626"/>
<evidence type="ECO:0000256" key="1">
    <source>
        <dbReference type="SAM" id="Phobius"/>
    </source>
</evidence>
<name>H3R9Q8_PANSE</name>
<evidence type="ECO:0000313" key="3">
    <source>
        <dbReference type="Proteomes" id="UP000005050"/>
    </source>
</evidence>
<keyword evidence="1" id="KW-0812">Transmembrane</keyword>
<evidence type="ECO:0000313" key="2">
    <source>
        <dbReference type="EMBL" id="EHU01921.1"/>
    </source>
</evidence>
<keyword evidence="1" id="KW-0472">Membrane</keyword>